<dbReference type="GeneID" id="84590257"/>
<sequence>MVQSTPLYWGPVSDVSSDLSNQNLSILRIPLAPSRPATTVERISQILLDREEGRWSNMLSKALDDLPMFVGTGMVCLPISLGVRLLGSELGKITRTIASVFRSNMNTIMFSSKYPSPRTGDPRQPQGQISQAMQCIKNVIRGPGQPADAEARCRH</sequence>
<gene>
    <name evidence="2" type="ORF">An02g02580</name>
</gene>
<dbReference type="KEGG" id="ang:An02g02580"/>
<proteinExistence type="predicted"/>
<evidence type="ECO:0000256" key="1">
    <source>
        <dbReference type="SAM" id="Phobius"/>
    </source>
</evidence>
<name>A0AAJ8BN72_ASPNG</name>
<keyword evidence="1" id="KW-0812">Transmembrane</keyword>
<keyword evidence="1" id="KW-1133">Transmembrane helix</keyword>
<evidence type="ECO:0000313" key="2">
    <source>
        <dbReference type="RefSeq" id="XP_059599923.1"/>
    </source>
</evidence>
<feature type="transmembrane region" description="Helical" evidence="1">
    <location>
        <begin position="66"/>
        <end position="86"/>
    </location>
</feature>
<keyword evidence="1" id="KW-0472">Membrane</keyword>
<reference evidence="2" key="2">
    <citation type="submission" date="2025-08" db="UniProtKB">
        <authorList>
            <consortium name="RefSeq"/>
        </authorList>
    </citation>
    <scope>IDENTIFICATION</scope>
</reference>
<dbReference type="AlphaFoldDB" id="A0AAJ8BN72"/>
<reference evidence="2" key="1">
    <citation type="submission" date="2025-02" db="EMBL/GenBank/DDBJ databases">
        <authorList>
            <consortium name="NCBI Genome Project"/>
        </authorList>
    </citation>
    <scope>NUCLEOTIDE SEQUENCE</scope>
</reference>
<dbReference type="VEuPathDB" id="FungiDB:An02g02580"/>
<accession>A0AAJ8BN72</accession>
<protein>
    <submittedName>
        <fullName evidence="2">Uncharacterized protein</fullName>
    </submittedName>
</protein>
<dbReference type="RefSeq" id="XP_059599923.1">
    <property type="nucleotide sequence ID" value="XM_059746140.1"/>
</dbReference>
<organism evidence="2">
    <name type="scientific">Aspergillus niger</name>
    <dbReference type="NCBI Taxonomy" id="5061"/>
    <lineage>
        <taxon>Eukaryota</taxon>
        <taxon>Fungi</taxon>
        <taxon>Dikarya</taxon>
        <taxon>Ascomycota</taxon>
        <taxon>Pezizomycotina</taxon>
        <taxon>Eurotiomycetes</taxon>
        <taxon>Eurotiomycetidae</taxon>
        <taxon>Eurotiales</taxon>
        <taxon>Aspergillaceae</taxon>
        <taxon>Aspergillus</taxon>
        <taxon>Aspergillus subgen. Circumdati</taxon>
    </lineage>
</organism>